<evidence type="ECO:0000256" key="2">
    <source>
        <dbReference type="ARBA" id="ARBA00023315"/>
    </source>
</evidence>
<dbReference type="PATRIC" id="fig|1447263.3.peg.244"/>
<dbReference type="RefSeq" id="WP_046997745.1">
    <property type="nucleotide sequence ID" value="NZ_JAIW01000010.1"/>
</dbReference>
<dbReference type="GO" id="GO:0016747">
    <property type="term" value="F:acyltransferase activity, transferring groups other than amino-acyl groups"/>
    <property type="evidence" value="ECO:0007669"/>
    <property type="project" value="InterPro"/>
</dbReference>
<dbReference type="Pfam" id="PF13673">
    <property type="entry name" value="Acetyltransf_10"/>
    <property type="match status" value="1"/>
</dbReference>
<accession>A0A0G9KXY5</accession>
<dbReference type="Gene3D" id="3.40.630.30">
    <property type="match status" value="1"/>
</dbReference>
<sequence>MIIEAKENEYKILTEIWEDSVRATHTFLEESHINFFRPKILNEYLYAVKLYVYKDEFGNILGFIGIDENKVEMLFIKSKYFKKGIGKKLLEYVIKNHNINELDVNEQNQNAVNFYKYMGFEVINRSEKDGFGKPFPLLHMKLNR</sequence>
<evidence type="ECO:0000313" key="4">
    <source>
        <dbReference type="EMBL" id="KLE11336.1"/>
    </source>
</evidence>
<dbReference type="PANTHER" id="PTHR43800:SF1">
    <property type="entry name" value="PEPTIDYL-LYSINE N-ACETYLTRANSFERASE YJAB"/>
    <property type="match status" value="1"/>
</dbReference>
<dbReference type="SUPFAM" id="SSF55729">
    <property type="entry name" value="Acyl-CoA N-acyltransferases (Nat)"/>
    <property type="match status" value="1"/>
</dbReference>
<organism evidence="4 5">
    <name type="scientific">Aliarcobacter butzleri L355</name>
    <dbReference type="NCBI Taxonomy" id="1447263"/>
    <lineage>
        <taxon>Bacteria</taxon>
        <taxon>Pseudomonadati</taxon>
        <taxon>Campylobacterota</taxon>
        <taxon>Epsilonproteobacteria</taxon>
        <taxon>Campylobacterales</taxon>
        <taxon>Arcobacteraceae</taxon>
        <taxon>Aliarcobacter</taxon>
    </lineage>
</organism>
<protein>
    <submittedName>
        <fullName evidence="4">GCN5 family N-acetyltransferase</fullName>
    </submittedName>
</protein>
<dbReference type="EMBL" id="JAIW01000010">
    <property type="protein sequence ID" value="KLE11336.1"/>
    <property type="molecule type" value="Genomic_DNA"/>
</dbReference>
<evidence type="ECO:0000313" key="5">
    <source>
        <dbReference type="Proteomes" id="UP000035154"/>
    </source>
</evidence>
<evidence type="ECO:0000256" key="1">
    <source>
        <dbReference type="ARBA" id="ARBA00022679"/>
    </source>
</evidence>
<reference evidence="4 5" key="1">
    <citation type="submission" date="2014-01" db="EMBL/GenBank/DDBJ databases">
        <title>Development of a Comparative Genomic Fingerprinting Assay for High Resolution Genotyping of Arcobacter butzleri.</title>
        <authorList>
            <person name="Webb A.L."/>
            <person name="Inglis G.D."/>
            <person name="Kruczkiewicz P."/>
            <person name="Selinger L.B."/>
            <person name="Taboada E.N."/>
        </authorList>
    </citation>
    <scope>NUCLEOTIDE SEQUENCE [LARGE SCALE GENOMIC DNA]</scope>
    <source>
        <strain evidence="4 5">L355</strain>
    </source>
</reference>
<name>A0A0G9KXY5_9BACT</name>
<comment type="caution">
    <text evidence="4">The sequence shown here is derived from an EMBL/GenBank/DDBJ whole genome shotgun (WGS) entry which is preliminary data.</text>
</comment>
<proteinExistence type="predicted"/>
<keyword evidence="1 4" id="KW-0808">Transferase</keyword>
<dbReference type="InterPro" id="IPR016181">
    <property type="entry name" value="Acyl_CoA_acyltransferase"/>
</dbReference>
<dbReference type="Proteomes" id="UP000035154">
    <property type="component" value="Unassembled WGS sequence"/>
</dbReference>
<feature type="domain" description="N-acetyltransferase" evidence="3">
    <location>
        <begin position="1"/>
        <end position="144"/>
    </location>
</feature>
<dbReference type="InterPro" id="IPR000182">
    <property type="entry name" value="GNAT_dom"/>
</dbReference>
<keyword evidence="2" id="KW-0012">Acyltransferase</keyword>
<evidence type="ECO:0000259" key="3">
    <source>
        <dbReference type="PROSITE" id="PS51186"/>
    </source>
</evidence>
<dbReference type="CDD" id="cd04301">
    <property type="entry name" value="NAT_SF"/>
    <property type="match status" value="1"/>
</dbReference>
<dbReference type="AlphaFoldDB" id="A0A0G9KXY5"/>
<gene>
    <name evidence="4" type="ORF">AF80_01300</name>
</gene>
<dbReference type="PANTHER" id="PTHR43800">
    <property type="entry name" value="PEPTIDYL-LYSINE N-ACETYLTRANSFERASE YJAB"/>
    <property type="match status" value="1"/>
</dbReference>
<dbReference type="PROSITE" id="PS51186">
    <property type="entry name" value="GNAT"/>
    <property type="match status" value="1"/>
</dbReference>